<evidence type="ECO:0000313" key="2">
    <source>
        <dbReference type="EMBL" id="DAF93743.1"/>
    </source>
</evidence>
<name>A0A8S5UGY5_9CAUD</name>
<protein>
    <submittedName>
        <fullName evidence="2">Uncharacterized protein</fullName>
    </submittedName>
</protein>
<organism evidence="2">
    <name type="scientific">Myoviridae sp. ctshb19</name>
    <dbReference type="NCBI Taxonomy" id="2825194"/>
    <lineage>
        <taxon>Viruses</taxon>
        <taxon>Duplodnaviria</taxon>
        <taxon>Heunggongvirae</taxon>
        <taxon>Uroviricota</taxon>
        <taxon>Caudoviricetes</taxon>
    </lineage>
</organism>
<accession>A0A8S5UGY5</accession>
<reference evidence="2" key="1">
    <citation type="journal article" date="2021" name="Proc. Natl. Acad. Sci. U.S.A.">
        <title>A Catalog of Tens of Thousands of Viruses from Human Metagenomes Reveals Hidden Associations with Chronic Diseases.</title>
        <authorList>
            <person name="Tisza M.J."/>
            <person name="Buck C.B."/>
        </authorList>
    </citation>
    <scope>NUCLEOTIDE SEQUENCE</scope>
    <source>
        <strain evidence="2">Ctshb19</strain>
    </source>
</reference>
<feature type="compositionally biased region" description="Basic and acidic residues" evidence="1">
    <location>
        <begin position="1"/>
        <end position="15"/>
    </location>
</feature>
<proteinExistence type="predicted"/>
<sequence>MPNDYRNHAKAEGSRVGRKPMALEMGRDSSSP</sequence>
<evidence type="ECO:0000256" key="1">
    <source>
        <dbReference type="SAM" id="MobiDB-lite"/>
    </source>
</evidence>
<feature type="region of interest" description="Disordered" evidence="1">
    <location>
        <begin position="1"/>
        <end position="32"/>
    </location>
</feature>
<dbReference type="EMBL" id="BK016086">
    <property type="protein sequence ID" value="DAF93743.1"/>
    <property type="molecule type" value="Genomic_DNA"/>
</dbReference>